<evidence type="ECO:0000256" key="12">
    <source>
        <dbReference type="ARBA" id="ARBA00023268"/>
    </source>
</evidence>
<dbReference type="EC" id="3.5.4.19" evidence="13"/>
<dbReference type="Gene3D" id="1.10.287.1080">
    <property type="entry name" value="MazG-like"/>
    <property type="match status" value="1"/>
</dbReference>
<dbReference type="GO" id="GO:0005737">
    <property type="term" value="C:cytoplasm"/>
    <property type="evidence" value="ECO:0007669"/>
    <property type="project" value="UniProtKB-SubCell"/>
</dbReference>
<name>A0A660L1F8_9BACL</name>
<comment type="caution">
    <text evidence="16">The sequence shown here is derived from an EMBL/GenBank/DDBJ whole genome shotgun (WGS) entry which is preliminary data.</text>
</comment>
<keyword evidence="10 13" id="KW-0067">ATP-binding</keyword>
<dbReference type="NCBIfam" id="NF000768">
    <property type="entry name" value="PRK00051.1"/>
    <property type="match status" value="1"/>
</dbReference>
<keyword evidence="11 13" id="KW-0368">Histidine biosynthesis</keyword>
<evidence type="ECO:0000256" key="6">
    <source>
        <dbReference type="ARBA" id="ARBA00008299"/>
    </source>
</evidence>
<dbReference type="AlphaFoldDB" id="A0A660L1F8"/>
<organism evidence="16 17">
    <name type="scientific">Brockia lithotrophica</name>
    <dbReference type="NCBI Taxonomy" id="933949"/>
    <lineage>
        <taxon>Bacteria</taxon>
        <taxon>Bacillati</taxon>
        <taxon>Bacillota</taxon>
        <taxon>Bacilli</taxon>
        <taxon>Bacillales</taxon>
        <taxon>Bacillales Family X. Incertae Sedis</taxon>
        <taxon>Brockia</taxon>
    </lineage>
</organism>
<evidence type="ECO:0000256" key="9">
    <source>
        <dbReference type="ARBA" id="ARBA00022801"/>
    </source>
</evidence>
<dbReference type="Proteomes" id="UP000267019">
    <property type="component" value="Unassembled WGS sequence"/>
</dbReference>
<accession>A0A660L1F8</accession>
<dbReference type="HAMAP" id="MF_01020">
    <property type="entry name" value="HisE"/>
    <property type="match status" value="1"/>
</dbReference>
<dbReference type="EC" id="3.6.1.31" evidence="13"/>
<comment type="pathway">
    <text evidence="4 13">Amino-acid biosynthesis; L-histidine biosynthesis; L-histidine from 5-phospho-alpha-D-ribose 1-diphosphate: step 2/9.</text>
</comment>
<gene>
    <name evidence="13" type="primary">hisI</name>
    <name evidence="13" type="synonym">hisIE</name>
    <name evidence="16" type="ORF">C7438_0851</name>
</gene>
<evidence type="ECO:0000256" key="3">
    <source>
        <dbReference type="ARBA" id="ARBA00005169"/>
    </source>
</evidence>
<evidence type="ECO:0000256" key="8">
    <source>
        <dbReference type="ARBA" id="ARBA00022741"/>
    </source>
</evidence>
<sequence length="271" mass="30290">MPALTREEFWQAVRFTDGLLPVVLVDARTKDLLTLAYMDEEALRRTLETGETWLYSRSRRALWHKGETSHNRQKVEALVLDCDGDALAAYVHPLGPACHTGEWSCFHRPLLIRAEGRTEDEGAPSAPPPSGSEASSEGQWSYPFPPSYLASEPPPFEGLAARDLGFVLERLARVIAARRTEPPEKSYTAYLFREGREKILKKIGEETTEAILAAQAGRKDELAEELADVLYHVSVLLAELEMDFGAVASALYRRLEGARDVKHTRAFPRKG</sequence>
<keyword evidence="13" id="KW-0963">Cytoplasm</keyword>
<evidence type="ECO:0000256" key="14">
    <source>
        <dbReference type="SAM" id="MobiDB-lite"/>
    </source>
</evidence>
<evidence type="ECO:0000256" key="13">
    <source>
        <dbReference type="HAMAP-Rule" id="MF_01019"/>
    </source>
</evidence>
<protein>
    <recommendedName>
        <fullName evidence="13">Histidine biosynthesis bifunctional protein HisIE</fullName>
    </recommendedName>
    <domain>
        <recommendedName>
            <fullName evidence="13">Phosphoribosyl-AMP cyclohydrolase</fullName>
            <shortName evidence="13">PRA-CH</shortName>
            <ecNumber evidence="13">3.5.4.19</ecNumber>
        </recommendedName>
    </domain>
    <domain>
        <recommendedName>
            <fullName evidence="13">Phosphoribosyl-ATP pyrophosphatase</fullName>
            <shortName evidence="13">PRA-PH</shortName>
            <ecNumber evidence="13">3.6.1.31</ecNumber>
        </recommendedName>
    </domain>
</protein>
<dbReference type="OrthoDB" id="9795769at2"/>
<dbReference type="FunFam" id="3.10.20.810:FF:000001">
    <property type="entry name" value="Histidine biosynthesis bifunctional protein HisIE"/>
    <property type="match status" value="1"/>
</dbReference>
<dbReference type="GO" id="GO:0000105">
    <property type="term" value="P:L-histidine biosynthetic process"/>
    <property type="evidence" value="ECO:0007669"/>
    <property type="project" value="UniProtKB-UniRule"/>
</dbReference>
<dbReference type="UniPathway" id="UPA00031">
    <property type="reaction ID" value="UER00007"/>
</dbReference>
<comment type="pathway">
    <text evidence="3 13">Amino-acid biosynthesis; L-histidine biosynthesis; L-histidine from 5-phospho-alpha-D-ribose 1-diphosphate: step 3/9.</text>
</comment>
<comment type="similarity">
    <text evidence="5 13">In the C-terminal section; belongs to the PRA-PH family.</text>
</comment>
<dbReference type="EMBL" id="RBIJ01000002">
    <property type="protein sequence ID" value="RKQ85458.1"/>
    <property type="molecule type" value="Genomic_DNA"/>
</dbReference>
<keyword evidence="8 13" id="KW-0547">Nucleotide-binding</keyword>
<comment type="catalytic activity">
    <reaction evidence="1 13">
        <text>1-(5-phospho-beta-D-ribosyl)-5'-AMP + H2O = 1-(5-phospho-beta-D-ribosyl)-5-[(5-phospho-beta-D-ribosylamino)methylideneamino]imidazole-4-carboxamide</text>
        <dbReference type="Rhea" id="RHEA:20049"/>
        <dbReference type="ChEBI" id="CHEBI:15377"/>
        <dbReference type="ChEBI" id="CHEBI:58435"/>
        <dbReference type="ChEBI" id="CHEBI:59457"/>
        <dbReference type="EC" id="3.5.4.19"/>
    </reaction>
</comment>
<dbReference type="Pfam" id="PF01502">
    <property type="entry name" value="PRA-CH"/>
    <property type="match status" value="1"/>
</dbReference>
<dbReference type="SUPFAM" id="SSF101386">
    <property type="entry name" value="all-alpha NTP pyrophosphatases"/>
    <property type="match status" value="1"/>
</dbReference>
<comment type="subcellular location">
    <subcellularLocation>
        <location evidence="13">Cytoplasm</location>
    </subcellularLocation>
</comment>
<dbReference type="InterPro" id="IPR002496">
    <property type="entry name" value="PRib_AMP_CycHydrolase_dom"/>
</dbReference>
<evidence type="ECO:0000256" key="4">
    <source>
        <dbReference type="ARBA" id="ARBA00005204"/>
    </source>
</evidence>
<dbReference type="PANTHER" id="PTHR42945:SF1">
    <property type="entry name" value="HISTIDINE BIOSYNTHESIS BIFUNCTIONAL PROTEIN HIS7"/>
    <property type="match status" value="1"/>
</dbReference>
<dbReference type="InterPro" id="IPR008179">
    <property type="entry name" value="HisE"/>
</dbReference>
<keyword evidence="7 13" id="KW-0028">Amino-acid biosynthesis</keyword>
<dbReference type="InterPro" id="IPR038019">
    <property type="entry name" value="PRib_AMP_CycHydrolase_sf"/>
</dbReference>
<dbReference type="PANTHER" id="PTHR42945">
    <property type="entry name" value="HISTIDINE BIOSYNTHESIS BIFUNCTIONAL PROTEIN"/>
    <property type="match status" value="1"/>
</dbReference>
<evidence type="ECO:0000256" key="1">
    <source>
        <dbReference type="ARBA" id="ARBA00000024"/>
    </source>
</evidence>
<feature type="region of interest" description="Phosphoribosyl-AMP cyclohydrolase" evidence="13">
    <location>
        <begin position="1"/>
        <end position="167"/>
    </location>
</feature>
<keyword evidence="12 13" id="KW-0511">Multifunctional enzyme</keyword>
<keyword evidence="9 13" id="KW-0378">Hydrolase</keyword>
<dbReference type="NCBIfam" id="TIGR03188">
    <property type="entry name" value="histidine_hisI"/>
    <property type="match status" value="1"/>
</dbReference>
<dbReference type="RefSeq" id="WP_121444129.1">
    <property type="nucleotide sequence ID" value="NZ_RBIJ01000002.1"/>
</dbReference>
<dbReference type="GO" id="GO:0005524">
    <property type="term" value="F:ATP binding"/>
    <property type="evidence" value="ECO:0007669"/>
    <property type="project" value="UniProtKB-KW"/>
</dbReference>
<dbReference type="GO" id="GO:0004635">
    <property type="term" value="F:phosphoribosyl-AMP cyclohydrolase activity"/>
    <property type="evidence" value="ECO:0007669"/>
    <property type="project" value="UniProtKB-UniRule"/>
</dbReference>
<feature type="region of interest" description="Phosphoribosyl-ATP pyrophosphohydrolase" evidence="13">
    <location>
        <begin position="168"/>
        <end position="271"/>
    </location>
</feature>
<evidence type="ECO:0000313" key="17">
    <source>
        <dbReference type="Proteomes" id="UP000267019"/>
    </source>
</evidence>
<proteinExistence type="inferred from homology"/>
<dbReference type="Pfam" id="PF01503">
    <property type="entry name" value="PRA-PH"/>
    <property type="match status" value="1"/>
</dbReference>
<dbReference type="HAMAP" id="MF_01019">
    <property type="entry name" value="HisIE"/>
    <property type="match status" value="1"/>
</dbReference>
<dbReference type="CDD" id="cd11534">
    <property type="entry name" value="NTP-PPase_HisIE_like"/>
    <property type="match status" value="1"/>
</dbReference>
<dbReference type="InterPro" id="IPR023019">
    <property type="entry name" value="His_synth_HisIE"/>
</dbReference>
<comment type="catalytic activity">
    <reaction evidence="2 13">
        <text>1-(5-phospho-beta-D-ribosyl)-ATP + H2O = 1-(5-phospho-beta-D-ribosyl)-5'-AMP + diphosphate + H(+)</text>
        <dbReference type="Rhea" id="RHEA:22828"/>
        <dbReference type="ChEBI" id="CHEBI:15377"/>
        <dbReference type="ChEBI" id="CHEBI:15378"/>
        <dbReference type="ChEBI" id="CHEBI:33019"/>
        <dbReference type="ChEBI" id="CHEBI:59457"/>
        <dbReference type="ChEBI" id="CHEBI:73183"/>
        <dbReference type="EC" id="3.6.1.31"/>
    </reaction>
</comment>
<dbReference type="Gene3D" id="3.10.20.810">
    <property type="entry name" value="Phosphoribosyl-AMP cyclohydrolase"/>
    <property type="match status" value="1"/>
</dbReference>
<feature type="region of interest" description="Disordered" evidence="14">
    <location>
        <begin position="118"/>
        <end position="139"/>
    </location>
</feature>
<evidence type="ECO:0000313" key="16">
    <source>
        <dbReference type="EMBL" id="RKQ85458.1"/>
    </source>
</evidence>
<evidence type="ECO:0000256" key="5">
    <source>
        <dbReference type="ARBA" id="ARBA00007731"/>
    </source>
</evidence>
<comment type="similarity">
    <text evidence="6 13">In the N-terminal section; belongs to the PRA-CH family.</text>
</comment>
<dbReference type="InterPro" id="IPR021130">
    <property type="entry name" value="PRib-ATP_PPHydrolase-like"/>
</dbReference>
<dbReference type="GO" id="GO:0004636">
    <property type="term" value="F:phosphoribosyl-ATP diphosphatase activity"/>
    <property type="evidence" value="ECO:0007669"/>
    <property type="project" value="UniProtKB-UniRule"/>
</dbReference>
<keyword evidence="17" id="KW-1185">Reference proteome</keyword>
<feature type="domain" description="Phosphoribosyl-AMP cyclohydrolase" evidence="15">
    <location>
        <begin position="35"/>
        <end position="107"/>
    </location>
</feature>
<evidence type="ECO:0000256" key="7">
    <source>
        <dbReference type="ARBA" id="ARBA00022605"/>
    </source>
</evidence>
<evidence type="ECO:0000256" key="2">
    <source>
        <dbReference type="ARBA" id="ARBA00001460"/>
    </source>
</evidence>
<reference evidence="16 17" key="1">
    <citation type="submission" date="2018-10" db="EMBL/GenBank/DDBJ databases">
        <title>Genomic Encyclopedia of Type Strains, Phase IV (KMG-IV): sequencing the most valuable type-strain genomes for metagenomic binning, comparative biology and taxonomic classification.</title>
        <authorList>
            <person name="Goeker M."/>
        </authorList>
    </citation>
    <scope>NUCLEOTIDE SEQUENCE [LARGE SCALE GENOMIC DNA]</scope>
    <source>
        <strain evidence="16 17">DSM 22653</strain>
    </source>
</reference>
<evidence type="ECO:0000259" key="15">
    <source>
        <dbReference type="Pfam" id="PF01502"/>
    </source>
</evidence>
<evidence type="ECO:0000256" key="11">
    <source>
        <dbReference type="ARBA" id="ARBA00023102"/>
    </source>
</evidence>
<evidence type="ECO:0000256" key="10">
    <source>
        <dbReference type="ARBA" id="ARBA00022840"/>
    </source>
</evidence>
<dbReference type="SUPFAM" id="SSF141734">
    <property type="entry name" value="HisI-like"/>
    <property type="match status" value="1"/>
</dbReference>